<dbReference type="Proteomes" id="UP001209553">
    <property type="component" value="Unassembled WGS sequence"/>
</dbReference>
<evidence type="ECO:0000256" key="1">
    <source>
        <dbReference type="ARBA" id="ARBA00004651"/>
    </source>
</evidence>
<sequence length="1030" mass="118113">MQKKKWIYTLAIILIVLITFTGILMVVQQKNGDQTENSIKNEVKKNKDIQIAIVNEDQQTTYNGKKIKLGEPFIERLSYQNKYKFETVSRSIAENGLKQGKYQVMLVIPKNFSKLAMQIDEKTPSKMSIQYKTAVGQKESVARETEKVVGSVLNDFNKYLIQIYLTSIIDNLHNAQENVRDIIKREQSVYNRFSDYLLNPLNDFPSLFTDALVNSLGANHDITKMIQNYNNSLLSSDSSVFNIDTNSSASTIVQDQNSLFEENISALEQTLNDYKSQKRSVEINNYINQLKQVNSHLDQQTDIENRSRKVYKKAFKETLNKIEKDIKKEESPFTEEMVDEYRQKLTESMKTQLDNNKELKEALESSNTERQKVNDTMINNLRNAIENNHTSDDAFYILNMSAQDLKKTGLSPESVSEYQQILDDVQTFKEDFNKSHPGEHIRQDNYHEELNADDTTKLINKGVNVERQETIKSKDLNQLTIATDPNFNFEGTVKINGKKYDIKDQNIELDTTRRTYNIEVKGVAKLKPEDKYQKAFLKDKMMRLQLIFGQANKNKDENNEKTDEGTIAKSTEKQEGENISVVDLSINHNLEGQLIRAEVKQQLRSLDRFKAQYNIFKDMDLKLEDPKIKNEDIVNMMVNEVIKDMEHFKMDKSSLLNLIEDMNDSSDKMIDELLNNKDQMSKIKEDINTLVNDLSETEKTLNDDPVEPKVDREKGKEFTTLSTNLDIEISKLSQRSTQLLSDSQKSKSISESISGKLNQLDDNVSKLHASGKALGTRANDLNKEMAENDNDNQLFSKHFEKVLANSKDGARQNEALKAFMSNPIQKKNLENVLANNSSKDTMSSTILVLLMYLLAMMTGYVFYSYERTKGALNIVKEDFNRHNHLWNNLINAAIIATAGLVEGIIIGIIALNRYAILSGYKVRFMLMIIITMVVFVLINTYLLRQLKSIGMFIMILVLAMYFVTMNYLNPTGNNQGLNKFSPLSYIDTMIFNYLNAEDPVGLALIILAIVALMGFVLNMFIKQFKKVRLL</sequence>
<evidence type="ECO:0000256" key="4">
    <source>
        <dbReference type="ARBA" id="ARBA00022475"/>
    </source>
</evidence>
<comment type="caution">
    <text evidence="13">The sequence shown here is derived from an EMBL/GenBank/DDBJ whole genome shotgun (WGS) entry which is preliminary data.</text>
</comment>
<feature type="transmembrane region" description="Helical" evidence="12">
    <location>
        <begin position="885"/>
        <end position="910"/>
    </location>
</feature>
<keyword evidence="7" id="KW-0843">Virulence</keyword>
<keyword evidence="8 12" id="KW-0472">Membrane</keyword>
<proteinExistence type="inferred from homology"/>
<comment type="subcellular location">
    <subcellularLocation>
        <location evidence="1">Cell membrane</location>
        <topology evidence="1">Multi-pass membrane protein</topology>
    </subcellularLocation>
</comment>
<dbReference type="PANTHER" id="PTHR43077">
    <property type="entry name" value="TRANSPORT PERMEASE YVFS-RELATED"/>
    <property type="match status" value="1"/>
</dbReference>
<evidence type="ECO:0000313" key="13">
    <source>
        <dbReference type="EMBL" id="MCU5745662.1"/>
    </source>
</evidence>
<feature type="transmembrane region" description="Helical" evidence="12">
    <location>
        <begin position="1000"/>
        <end position="1021"/>
    </location>
</feature>
<feature type="transmembrane region" description="Helical" evidence="12">
    <location>
        <begin position="7"/>
        <end position="27"/>
    </location>
</feature>
<keyword evidence="14" id="KW-1185">Reference proteome</keyword>
<dbReference type="Gene3D" id="3.40.1710.10">
    <property type="entry name" value="abc type-2 transporter like domain"/>
    <property type="match status" value="1"/>
</dbReference>
<organism evidence="13 14">
    <name type="scientific">Staphylococcus marylandisciuri</name>
    <dbReference type="NCBI Taxonomy" id="2981529"/>
    <lineage>
        <taxon>Bacteria</taxon>
        <taxon>Bacillati</taxon>
        <taxon>Bacillota</taxon>
        <taxon>Bacilli</taxon>
        <taxon>Bacillales</taxon>
        <taxon>Staphylococcaceae</taxon>
        <taxon>Staphylococcus</taxon>
    </lineage>
</organism>
<evidence type="ECO:0000256" key="7">
    <source>
        <dbReference type="ARBA" id="ARBA00023026"/>
    </source>
</evidence>
<evidence type="ECO:0000256" key="6">
    <source>
        <dbReference type="ARBA" id="ARBA00022989"/>
    </source>
</evidence>
<feature type="transmembrane region" description="Helical" evidence="12">
    <location>
        <begin position="846"/>
        <end position="865"/>
    </location>
</feature>
<evidence type="ECO:0000256" key="3">
    <source>
        <dbReference type="ARBA" id="ARBA00020819"/>
    </source>
</evidence>
<gene>
    <name evidence="13" type="primary">esaA</name>
    <name evidence="13" type="ORF">N9R04_02865</name>
</gene>
<evidence type="ECO:0000256" key="11">
    <source>
        <dbReference type="SAM" id="MobiDB-lite"/>
    </source>
</evidence>
<comment type="similarity">
    <text evidence="2">Belongs to the EsaA family.</text>
</comment>
<evidence type="ECO:0000256" key="8">
    <source>
        <dbReference type="ARBA" id="ARBA00023136"/>
    </source>
</evidence>
<keyword evidence="5 12" id="KW-0812">Transmembrane</keyword>
<evidence type="ECO:0000313" key="14">
    <source>
        <dbReference type="Proteomes" id="UP001209553"/>
    </source>
</evidence>
<feature type="transmembrane region" description="Helical" evidence="12">
    <location>
        <begin position="922"/>
        <end position="942"/>
    </location>
</feature>
<dbReference type="CDD" id="cd06261">
    <property type="entry name" value="TM_PBP2"/>
    <property type="match status" value="1"/>
</dbReference>
<dbReference type="PANTHER" id="PTHR43077:SF10">
    <property type="entry name" value="TRANSPORT PERMEASE PROTEIN"/>
    <property type="match status" value="1"/>
</dbReference>
<dbReference type="NCBIfam" id="TIGR03929">
    <property type="entry name" value="T7_esaA_Nterm"/>
    <property type="match status" value="1"/>
</dbReference>
<feature type="coiled-coil region" evidence="10">
    <location>
        <begin position="257"/>
        <end position="284"/>
    </location>
</feature>
<keyword evidence="4" id="KW-1003">Cell membrane</keyword>
<keyword evidence="6 12" id="KW-1133">Transmembrane helix</keyword>
<protein>
    <recommendedName>
        <fullName evidence="3">Type VII secretion system accessory factor EsaA</fullName>
    </recommendedName>
</protein>
<feature type="transmembrane region" description="Helical" evidence="12">
    <location>
        <begin position="949"/>
        <end position="968"/>
    </location>
</feature>
<name>A0ABT2QNW9_9STAP</name>
<comment type="subunit">
    <text evidence="9">Homodimer. Interacts with EssB.</text>
</comment>
<evidence type="ECO:0000256" key="10">
    <source>
        <dbReference type="SAM" id="Coils"/>
    </source>
</evidence>
<feature type="region of interest" description="Disordered" evidence="11">
    <location>
        <begin position="696"/>
        <end position="717"/>
    </location>
</feature>
<keyword evidence="10" id="KW-0175">Coiled coil</keyword>
<dbReference type="InterPro" id="IPR051328">
    <property type="entry name" value="T7SS_ABC-Transporter"/>
</dbReference>
<evidence type="ECO:0000256" key="2">
    <source>
        <dbReference type="ARBA" id="ARBA00008338"/>
    </source>
</evidence>
<dbReference type="RefSeq" id="WP_262855033.1">
    <property type="nucleotide sequence ID" value="NZ_JAOPKZ010000004.1"/>
</dbReference>
<dbReference type="EMBL" id="JAOPKZ010000004">
    <property type="protein sequence ID" value="MCU5745662.1"/>
    <property type="molecule type" value="Genomic_DNA"/>
</dbReference>
<dbReference type="InterPro" id="IPR023838">
    <property type="entry name" value="T7SS_EsaA"/>
</dbReference>
<evidence type="ECO:0000256" key="9">
    <source>
        <dbReference type="ARBA" id="ARBA00046722"/>
    </source>
</evidence>
<evidence type="ECO:0000256" key="12">
    <source>
        <dbReference type="SAM" id="Phobius"/>
    </source>
</evidence>
<dbReference type="InterPro" id="IPR000515">
    <property type="entry name" value="MetI-like"/>
</dbReference>
<feature type="coiled-coil region" evidence="10">
    <location>
        <begin position="342"/>
        <end position="376"/>
    </location>
</feature>
<accession>A0ABT2QNW9</accession>
<reference evidence="13 14" key="1">
    <citation type="journal article" date="2023" name="Int. J. Syst. Evol. Microbiol.">
        <title>Streptococcus sciuri sp. nov., Staphylococcus marylandisciuri sp. nov. and Staphylococcus americanisciuri sp. nov., isolated from faeces of eastern grey squirrel (Sciurus carolinensis).</title>
        <authorList>
            <person name="Volokhov D.V."/>
            <person name="Zagorodnyaya T.A."/>
            <person name="Furtak V.A."/>
            <person name="Nattanmai G."/>
            <person name="Randall L."/>
            <person name="Jose S."/>
            <person name="Gao Y."/>
            <person name="Eisenberg T."/>
            <person name="Delmonte P."/>
            <person name="Blom J."/>
            <person name="Mitchell K.K."/>
        </authorList>
    </citation>
    <scope>NUCLEOTIDE SEQUENCE [LARGE SCALE GENOMIC DNA]</scope>
    <source>
        <strain evidence="13 14">SQ8-PEA</strain>
    </source>
</reference>
<evidence type="ECO:0000256" key="5">
    <source>
        <dbReference type="ARBA" id="ARBA00022692"/>
    </source>
</evidence>